<dbReference type="EMBL" id="MHOI01000023">
    <property type="protein sequence ID" value="OGZ61256.1"/>
    <property type="molecule type" value="Genomic_DNA"/>
</dbReference>
<keyword evidence="1" id="KW-1133">Transmembrane helix</keyword>
<name>A0A1G2HFI2_9BACT</name>
<dbReference type="Proteomes" id="UP000179153">
    <property type="component" value="Unassembled WGS sequence"/>
</dbReference>
<evidence type="ECO:0000256" key="1">
    <source>
        <dbReference type="SAM" id="Phobius"/>
    </source>
</evidence>
<organism evidence="2 3">
    <name type="scientific">Candidatus Spechtbacteria bacterium RIFCSPLOWO2_01_FULL_46_10</name>
    <dbReference type="NCBI Taxonomy" id="1802163"/>
    <lineage>
        <taxon>Bacteria</taxon>
        <taxon>Candidatus Spechtiibacteriota</taxon>
    </lineage>
</organism>
<sequence length="363" mass="40123">MRRATRITRWLLFGAAGVCALLAVLLPAPLERKPASFAHTIPLLLEDSEDTFAVDIIPPDDVSHFFGNPFTLVVVVHYRSGVMSIEEGVLNTASFTPFDSVGKVKESHAVINDAISEVRYKFELVALGSDIVPGFYYQIAPLKLIFADKNTGEEHTEDIGMPSLAVAAYYPLGADVDGMYFSIPLETNVSGISLRPYAGELSHDITLKRILLATAAASFVMGELSVAIFALVFSMRKYSKQRRVRPALEILCERLTVLTESQEYMEMDSRGQLFALQRLALALASYCGISTVDFWKDGGISADWVELRQTLELHYKKEAPDSEAARRAVLLLRKLMNMSLANSSASIKERAGRLGRRVRGGRL</sequence>
<comment type="caution">
    <text evidence="2">The sequence shown here is derived from an EMBL/GenBank/DDBJ whole genome shotgun (WGS) entry which is preliminary data.</text>
</comment>
<dbReference type="AlphaFoldDB" id="A0A1G2HFI2"/>
<evidence type="ECO:0000313" key="2">
    <source>
        <dbReference type="EMBL" id="OGZ61256.1"/>
    </source>
</evidence>
<keyword evidence="1" id="KW-0812">Transmembrane</keyword>
<gene>
    <name evidence="2" type="ORF">A2932_00305</name>
</gene>
<feature type="transmembrane region" description="Helical" evidence="1">
    <location>
        <begin position="210"/>
        <end position="233"/>
    </location>
</feature>
<evidence type="ECO:0000313" key="3">
    <source>
        <dbReference type="Proteomes" id="UP000179153"/>
    </source>
</evidence>
<keyword evidence="1" id="KW-0472">Membrane</keyword>
<accession>A0A1G2HFI2</accession>
<reference evidence="2 3" key="1">
    <citation type="journal article" date="2016" name="Nat. Commun.">
        <title>Thousands of microbial genomes shed light on interconnected biogeochemical processes in an aquifer system.</title>
        <authorList>
            <person name="Anantharaman K."/>
            <person name="Brown C.T."/>
            <person name="Hug L.A."/>
            <person name="Sharon I."/>
            <person name="Castelle C.J."/>
            <person name="Probst A.J."/>
            <person name="Thomas B.C."/>
            <person name="Singh A."/>
            <person name="Wilkins M.J."/>
            <person name="Karaoz U."/>
            <person name="Brodie E.L."/>
            <person name="Williams K.H."/>
            <person name="Hubbard S.S."/>
            <person name="Banfield J.F."/>
        </authorList>
    </citation>
    <scope>NUCLEOTIDE SEQUENCE [LARGE SCALE GENOMIC DNA]</scope>
</reference>
<protein>
    <submittedName>
        <fullName evidence="2">Uncharacterized protein</fullName>
    </submittedName>
</protein>
<proteinExistence type="predicted"/>